<accession>A0A0G1KK67</accession>
<protein>
    <submittedName>
        <fullName evidence="1">Uncharacterized protein</fullName>
    </submittedName>
</protein>
<proteinExistence type="predicted"/>
<evidence type="ECO:0000313" key="1">
    <source>
        <dbReference type="EMBL" id="KKT48344.1"/>
    </source>
</evidence>
<gene>
    <name evidence="1" type="ORF">UW41_C0032G0002</name>
</gene>
<name>A0A0G1KK67_9BACT</name>
<dbReference type="STRING" id="1618392.UW41_C0032G0002"/>
<dbReference type="PATRIC" id="fig|1618392.3.peg.945"/>
<dbReference type="Proteomes" id="UP000034172">
    <property type="component" value="Unassembled WGS sequence"/>
</dbReference>
<evidence type="ECO:0000313" key="2">
    <source>
        <dbReference type="Proteomes" id="UP000034172"/>
    </source>
</evidence>
<organism evidence="1 2">
    <name type="scientific">Candidatus Collierbacteria bacterium GW2011_GWC2_44_18</name>
    <dbReference type="NCBI Taxonomy" id="1618392"/>
    <lineage>
        <taxon>Bacteria</taxon>
        <taxon>Candidatus Collieribacteriota</taxon>
    </lineage>
</organism>
<reference evidence="1 2" key="1">
    <citation type="journal article" date="2015" name="Nature">
        <title>rRNA introns, odd ribosomes, and small enigmatic genomes across a large radiation of phyla.</title>
        <authorList>
            <person name="Brown C.T."/>
            <person name="Hug L.A."/>
            <person name="Thomas B.C."/>
            <person name="Sharon I."/>
            <person name="Castelle C.J."/>
            <person name="Singh A."/>
            <person name="Wilkins M.J."/>
            <person name="Williams K.H."/>
            <person name="Banfield J.F."/>
        </authorList>
    </citation>
    <scope>NUCLEOTIDE SEQUENCE [LARGE SCALE GENOMIC DNA]</scope>
</reference>
<comment type="caution">
    <text evidence="1">The sequence shown here is derived from an EMBL/GenBank/DDBJ whole genome shotgun (WGS) entry which is preliminary data.</text>
</comment>
<dbReference type="AlphaFoldDB" id="A0A0G1KK67"/>
<dbReference type="EMBL" id="LCIE01000032">
    <property type="protein sequence ID" value="KKT48344.1"/>
    <property type="molecule type" value="Genomic_DNA"/>
</dbReference>
<sequence length="300" mass="33127">MGKIASLALVSRAGKFDSRTIYAGWTDAGLPVISVDVKDLTPESLEQAETFVRSGYPISSLSLRRQISVVVVEFAGPVKDLEDPSPRSLVQDSIQVTVTDTRGASVDLTLGELEVLEMIGNNMIVFQKFGSVLDTQDRQVAVPYYSFFLPGNVKREDLIVLMKPTNRNVGNVIDAVLFIQDVIKKLLQNDQKQSPEYRKRYLDAGREAEEQIAQALKKQGGLFSFLMADDPSAPKAPGLGDTLGEMLKDLLSVTPNGKIRNPLLKSNQSSVDPLPDRKTLDRLRLTAVKMYGFAKSRIRL</sequence>